<organism evidence="4 5">
    <name type="scientific">Agromyces atrinae</name>
    <dbReference type="NCBI Taxonomy" id="592376"/>
    <lineage>
        <taxon>Bacteria</taxon>
        <taxon>Bacillati</taxon>
        <taxon>Actinomycetota</taxon>
        <taxon>Actinomycetes</taxon>
        <taxon>Micrococcales</taxon>
        <taxon>Microbacteriaceae</taxon>
        <taxon>Agromyces</taxon>
    </lineage>
</organism>
<evidence type="ECO:0000256" key="1">
    <source>
        <dbReference type="SAM" id="Phobius"/>
    </source>
</evidence>
<feature type="transmembrane region" description="Helical" evidence="1">
    <location>
        <begin position="12"/>
        <end position="35"/>
    </location>
</feature>
<keyword evidence="5" id="KW-1185">Reference proteome</keyword>
<evidence type="ECO:0000313" key="3">
    <source>
        <dbReference type="EMBL" id="NYD68499.1"/>
    </source>
</evidence>
<dbReference type="EMBL" id="SDPM01000006">
    <property type="protein sequence ID" value="RXZ85885.1"/>
    <property type="molecule type" value="Genomic_DNA"/>
</dbReference>
<dbReference type="GO" id="GO:0080120">
    <property type="term" value="P:CAAX-box protein maturation"/>
    <property type="evidence" value="ECO:0007669"/>
    <property type="project" value="UniProtKB-ARBA"/>
</dbReference>
<feature type="domain" description="CAAX prenyl protease 2/Lysostaphin resistance protein A-like" evidence="2">
    <location>
        <begin position="123"/>
        <end position="219"/>
    </location>
</feature>
<reference evidence="3 6" key="2">
    <citation type="submission" date="2020-07" db="EMBL/GenBank/DDBJ databases">
        <title>Sequencing the genomes of 1000 actinobacteria strains.</title>
        <authorList>
            <person name="Klenk H.-P."/>
        </authorList>
    </citation>
    <scope>NUCLEOTIDE SEQUENCE [LARGE SCALE GENOMIC DNA]</scope>
    <source>
        <strain evidence="3 6">DSM 23870</strain>
    </source>
</reference>
<dbReference type="AlphaFoldDB" id="A0A4Q2M1U2"/>
<dbReference type="PANTHER" id="PTHR36435">
    <property type="entry name" value="SLR1288 PROTEIN"/>
    <property type="match status" value="1"/>
</dbReference>
<reference evidence="4 5" key="1">
    <citation type="submission" date="2019-01" db="EMBL/GenBank/DDBJ databases">
        <title>Agromyces.</title>
        <authorList>
            <person name="Li J."/>
        </authorList>
    </citation>
    <scope>NUCLEOTIDE SEQUENCE [LARGE SCALE GENOMIC DNA]</scope>
    <source>
        <strain evidence="4 5">DSM 23870</strain>
    </source>
</reference>
<dbReference type="RefSeq" id="WP_129175374.1">
    <property type="nucleotide sequence ID" value="NZ_JACCBI010000001.1"/>
</dbReference>
<sequence>MTAASDAPQTPPSVLPSAVGVVLALAGIYGFGMLVRTVVVPFEAQLLGSYLVVWVPLIAVVVWAVATRRTPARSLGLRFTWLDLLWGAGIGLLLRAVATLIEIGVYGQPAVHLQLGDTGADLWWLFGVVLAPVVIGPIIEEVYFRGYVQHSVIRASTPVVGIVVTALVFALLHLAEVTSPGTALVVGLATFVFGLAVGTLAHTTGRIGGAIIAHIVYNGSLIATQLL</sequence>
<dbReference type="Proteomes" id="UP000292686">
    <property type="component" value="Unassembled WGS sequence"/>
</dbReference>
<name>A0A4Q2M1U2_9MICO</name>
<keyword evidence="4" id="KW-0378">Hydrolase</keyword>
<keyword evidence="4" id="KW-0482">Metalloprotease</keyword>
<feature type="transmembrane region" description="Helical" evidence="1">
    <location>
        <begin position="123"/>
        <end position="143"/>
    </location>
</feature>
<keyword evidence="1" id="KW-1133">Transmembrane helix</keyword>
<dbReference type="InterPro" id="IPR003675">
    <property type="entry name" value="Rce1/LyrA-like_dom"/>
</dbReference>
<evidence type="ECO:0000259" key="2">
    <source>
        <dbReference type="Pfam" id="PF02517"/>
    </source>
</evidence>
<keyword evidence="4" id="KW-0645">Protease</keyword>
<evidence type="ECO:0000313" key="6">
    <source>
        <dbReference type="Proteomes" id="UP000581087"/>
    </source>
</evidence>
<dbReference type="InterPro" id="IPR052710">
    <property type="entry name" value="CAAX_protease"/>
</dbReference>
<dbReference type="Pfam" id="PF02517">
    <property type="entry name" value="Rce1-like"/>
    <property type="match status" value="1"/>
</dbReference>
<evidence type="ECO:0000313" key="5">
    <source>
        <dbReference type="Proteomes" id="UP000292686"/>
    </source>
</evidence>
<feature type="transmembrane region" description="Helical" evidence="1">
    <location>
        <begin position="47"/>
        <end position="67"/>
    </location>
</feature>
<keyword evidence="1" id="KW-0472">Membrane</keyword>
<dbReference type="EMBL" id="JACCBI010000001">
    <property type="protein sequence ID" value="NYD68499.1"/>
    <property type="molecule type" value="Genomic_DNA"/>
</dbReference>
<dbReference type="OrthoDB" id="254800at2"/>
<keyword evidence="1" id="KW-0812">Transmembrane</keyword>
<comment type="caution">
    <text evidence="4">The sequence shown here is derived from an EMBL/GenBank/DDBJ whole genome shotgun (WGS) entry which is preliminary data.</text>
</comment>
<protein>
    <submittedName>
        <fullName evidence="4">CPBP family intramembrane metalloprotease</fullName>
    </submittedName>
</protein>
<dbReference type="GO" id="GO:0004175">
    <property type="term" value="F:endopeptidase activity"/>
    <property type="evidence" value="ECO:0007669"/>
    <property type="project" value="UniProtKB-ARBA"/>
</dbReference>
<feature type="transmembrane region" description="Helical" evidence="1">
    <location>
        <begin position="181"/>
        <end position="201"/>
    </location>
</feature>
<dbReference type="GO" id="GO:0008237">
    <property type="term" value="F:metallopeptidase activity"/>
    <property type="evidence" value="ECO:0007669"/>
    <property type="project" value="UniProtKB-KW"/>
</dbReference>
<dbReference type="GO" id="GO:0006508">
    <property type="term" value="P:proteolysis"/>
    <property type="evidence" value="ECO:0007669"/>
    <property type="project" value="UniProtKB-KW"/>
</dbReference>
<evidence type="ECO:0000313" key="4">
    <source>
        <dbReference type="EMBL" id="RXZ85885.1"/>
    </source>
</evidence>
<proteinExistence type="predicted"/>
<dbReference type="Proteomes" id="UP000581087">
    <property type="component" value="Unassembled WGS sequence"/>
</dbReference>
<gene>
    <name evidence="3" type="ORF">BJ972_003018</name>
    <name evidence="4" type="ORF">ESP50_11745</name>
</gene>
<feature type="transmembrane region" description="Helical" evidence="1">
    <location>
        <begin position="79"/>
        <end position="103"/>
    </location>
</feature>
<feature type="transmembrane region" description="Helical" evidence="1">
    <location>
        <begin position="155"/>
        <end position="175"/>
    </location>
</feature>
<accession>A0A4Q2M1U2</accession>
<dbReference type="PANTHER" id="PTHR36435:SF1">
    <property type="entry name" value="CAAX AMINO TERMINAL PROTEASE FAMILY PROTEIN"/>
    <property type="match status" value="1"/>
</dbReference>